<evidence type="ECO:0000313" key="3">
    <source>
        <dbReference type="Proteomes" id="UP000243884"/>
    </source>
</evidence>
<dbReference type="PROSITE" id="PS51257">
    <property type="entry name" value="PROKAR_LIPOPROTEIN"/>
    <property type="match status" value="1"/>
</dbReference>
<feature type="coiled-coil region" evidence="1">
    <location>
        <begin position="164"/>
        <end position="198"/>
    </location>
</feature>
<evidence type="ECO:0000313" key="2">
    <source>
        <dbReference type="EMBL" id="SMC30896.1"/>
    </source>
</evidence>
<proteinExistence type="predicted"/>
<dbReference type="RefSeq" id="WP_084097911.1">
    <property type="nucleotide sequence ID" value="NZ_FWXK01000001.1"/>
</dbReference>
<keyword evidence="1" id="KW-0175">Coiled coil</keyword>
<dbReference type="Pfam" id="PF10368">
    <property type="entry name" value="YkyA"/>
    <property type="match status" value="1"/>
</dbReference>
<protein>
    <recommendedName>
        <fullName evidence="4">Cell-wall binding lipoprotein</fullName>
    </recommendedName>
</protein>
<dbReference type="SUPFAM" id="SSF140423">
    <property type="entry name" value="MW0975(SA0943)-like"/>
    <property type="match status" value="1"/>
</dbReference>
<organism evidence="2 3">
    <name type="scientific">Aerococcus suis</name>
    <dbReference type="NCBI Taxonomy" id="371602"/>
    <lineage>
        <taxon>Bacteria</taxon>
        <taxon>Bacillati</taxon>
        <taxon>Bacillota</taxon>
        <taxon>Bacilli</taxon>
        <taxon>Lactobacillales</taxon>
        <taxon>Aerococcaceae</taxon>
        <taxon>Aerococcus</taxon>
    </lineage>
</organism>
<dbReference type="EMBL" id="FWXK01000001">
    <property type="protein sequence ID" value="SMC30896.1"/>
    <property type="molecule type" value="Genomic_DNA"/>
</dbReference>
<accession>A0A1W1Y413</accession>
<dbReference type="Gene3D" id="1.20.120.570">
    <property type="entry name" value="YkyA-like"/>
    <property type="match status" value="1"/>
</dbReference>
<gene>
    <name evidence="2" type="ORF">SAMN04487984_0311</name>
</gene>
<evidence type="ECO:0000256" key="1">
    <source>
        <dbReference type="SAM" id="Coils"/>
    </source>
</evidence>
<name>A0A1W1Y413_9LACT</name>
<keyword evidence="3" id="KW-1185">Reference proteome</keyword>
<dbReference type="AlphaFoldDB" id="A0A1W1Y413"/>
<reference evidence="3" key="1">
    <citation type="submission" date="2017-04" db="EMBL/GenBank/DDBJ databases">
        <authorList>
            <person name="Varghese N."/>
            <person name="Submissions S."/>
        </authorList>
    </citation>
    <scope>NUCLEOTIDE SEQUENCE [LARGE SCALE GENOMIC DNA]</scope>
    <source>
        <strain evidence="3">DSM 21500</strain>
    </source>
</reference>
<dbReference type="STRING" id="371602.SAMN04487984_0311"/>
<evidence type="ECO:0008006" key="4">
    <source>
        <dbReference type="Google" id="ProtNLM"/>
    </source>
</evidence>
<dbReference type="Proteomes" id="UP000243884">
    <property type="component" value="Unassembled WGS sequence"/>
</dbReference>
<dbReference type="InterPro" id="IPR019454">
    <property type="entry name" value="Lipoprot_YkyA-like"/>
</dbReference>
<dbReference type="InterPro" id="IPR036785">
    <property type="entry name" value="YkyA-like_sf"/>
</dbReference>
<sequence length="200" mass="22635">MKQLVKLGLVSTGTLLLVACQHNPQDIANSVHEQADASEEALETIQVAESKLSGTFSEAFKEDDISTDQLSENRSTRQKAIDDLDNIKDDFSTDIDKMNDALSNGDLSEEDEKDFKSLLEPSETVVKQLNSYLDSYHNVLSEEETYYNQLTESDMDFEGYQNGLDKVNEQHEDAQNHLKELESALSKLHELDNREEDNNE</sequence>